<accession>A0A0M3ARV9</accession>
<name>A0A0M3ARV9_9SPHN</name>
<dbReference type="AlphaFoldDB" id="A0A0M3ARV9"/>
<reference evidence="1 2" key="1">
    <citation type="submission" date="2015-04" db="EMBL/GenBank/DDBJ databases">
        <title>Genome sequence of aromatic hydrocarbons-degrading Sphingobium chungbukense DJ77.</title>
        <authorList>
            <person name="Kim Y.-C."/>
            <person name="Chae J.-C."/>
        </authorList>
    </citation>
    <scope>NUCLEOTIDE SEQUENCE [LARGE SCALE GENOMIC DNA]</scope>
    <source>
        <strain evidence="1 2">DJ77</strain>
    </source>
</reference>
<dbReference type="RefSeq" id="WP_046763160.1">
    <property type="nucleotide sequence ID" value="NZ_LBIC01000003.1"/>
</dbReference>
<proteinExistence type="predicted"/>
<comment type="caution">
    <text evidence="1">The sequence shown here is derived from an EMBL/GenBank/DDBJ whole genome shotgun (WGS) entry which is preliminary data.</text>
</comment>
<organism evidence="1 2">
    <name type="scientific">Sphingobium chungbukense</name>
    <dbReference type="NCBI Taxonomy" id="56193"/>
    <lineage>
        <taxon>Bacteria</taxon>
        <taxon>Pseudomonadati</taxon>
        <taxon>Pseudomonadota</taxon>
        <taxon>Alphaproteobacteria</taxon>
        <taxon>Sphingomonadales</taxon>
        <taxon>Sphingomonadaceae</taxon>
        <taxon>Sphingobium</taxon>
    </lineage>
</organism>
<dbReference type="Proteomes" id="UP000033874">
    <property type="component" value="Unassembled WGS sequence"/>
</dbReference>
<evidence type="ECO:0000313" key="2">
    <source>
        <dbReference type="Proteomes" id="UP000033874"/>
    </source>
</evidence>
<keyword evidence="2" id="KW-1185">Reference proteome</keyword>
<dbReference type="STRING" id="56193.YP76_08700"/>
<gene>
    <name evidence="1" type="ORF">YP76_08700</name>
</gene>
<protein>
    <submittedName>
        <fullName evidence="1">Uncharacterized protein</fullName>
    </submittedName>
</protein>
<dbReference type="PATRIC" id="fig|56193.3.peg.1802"/>
<dbReference type="EMBL" id="LBIC01000003">
    <property type="protein sequence ID" value="KKW92952.1"/>
    <property type="molecule type" value="Genomic_DNA"/>
</dbReference>
<evidence type="ECO:0000313" key="1">
    <source>
        <dbReference type="EMBL" id="KKW92952.1"/>
    </source>
</evidence>
<sequence length="127" mass="13622">MTRWLIRSRAGEATWNKALLLLERSGFPEGACHSFSYSPLHIAEGAVGGLLCIVNEETALKRRLRASSANAVSKRCAGFDHLISLVEWAEPFLRPNADGNATVRISSGSTIGQGNGFRISAHLSVSG</sequence>